<dbReference type="GO" id="GO:0003700">
    <property type="term" value="F:DNA-binding transcription factor activity"/>
    <property type="evidence" value="ECO:0007669"/>
    <property type="project" value="InterPro"/>
</dbReference>
<evidence type="ECO:0000313" key="8">
    <source>
        <dbReference type="EMBL" id="VFU27982.1"/>
    </source>
</evidence>
<dbReference type="SMART" id="SM00774">
    <property type="entry name" value="WRKY"/>
    <property type="match status" value="1"/>
</dbReference>
<evidence type="ECO:0000256" key="2">
    <source>
        <dbReference type="ARBA" id="ARBA00023015"/>
    </source>
</evidence>
<evidence type="ECO:0000256" key="3">
    <source>
        <dbReference type="ARBA" id="ARBA00023125"/>
    </source>
</evidence>
<dbReference type="GO" id="GO:0031347">
    <property type="term" value="P:regulation of defense response"/>
    <property type="evidence" value="ECO:0007669"/>
    <property type="project" value="UniProtKB-ARBA"/>
</dbReference>
<dbReference type="GO" id="GO:0002237">
    <property type="term" value="P:response to molecule of bacterial origin"/>
    <property type="evidence" value="ECO:0007669"/>
    <property type="project" value="UniProtKB-ARBA"/>
</dbReference>
<dbReference type="InterPro" id="IPR044810">
    <property type="entry name" value="WRKY_plant"/>
</dbReference>
<evidence type="ECO:0000256" key="4">
    <source>
        <dbReference type="ARBA" id="ARBA00023163"/>
    </source>
</evidence>
<accession>A0A6N2KIZ3</accession>
<comment type="subcellular location">
    <subcellularLocation>
        <location evidence="1">Nucleus</location>
    </subcellularLocation>
</comment>
<keyword evidence="2" id="KW-0805">Transcription regulation</keyword>
<evidence type="ECO:0000256" key="5">
    <source>
        <dbReference type="ARBA" id="ARBA00023242"/>
    </source>
</evidence>
<dbReference type="PANTHER" id="PTHR31429">
    <property type="entry name" value="WRKY TRANSCRIPTION FACTOR 36-RELATED"/>
    <property type="match status" value="1"/>
</dbReference>
<dbReference type="GO" id="GO:0043565">
    <property type="term" value="F:sequence-specific DNA binding"/>
    <property type="evidence" value="ECO:0007669"/>
    <property type="project" value="InterPro"/>
</dbReference>
<dbReference type="InterPro" id="IPR036576">
    <property type="entry name" value="WRKY_dom_sf"/>
</dbReference>
<keyword evidence="3" id="KW-0238">DNA-binding</keyword>
<dbReference type="GO" id="GO:0009751">
    <property type="term" value="P:response to salicylic acid"/>
    <property type="evidence" value="ECO:0007669"/>
    <property type="project" value="UniProtKB-ARBA"/>
</dbReference>
<dbReference type="GO" id="GO:0005634">
    <property type="term" value="C:nucleus"/>
    <property type="evidence" value="ECO:0007669"/>
    <property type="project" value="UniProtKB-SubCell"/>
</dbReference>
<feature type="compositionally biased region" description="Basic and acidic residues" evidence="6">
    <location>
        <begin position="187"/>
        <end position="196"/>
    </location>
</feature>
<dbReference type="Gene3D" id="2.20.25.80">
    <property type="entry name" value="WRKY domain"/>
    <property type="match status" value="1"/>
</dbReference>
<evidence type="ECO:0000256" key="1">
    <source>
        <dbReference type="ARBA" id="ARBA00004123"/>
    </source>
</evidence>
<dbReference type="FunFam" id="2.20.25.80:FF:000008">
    <property type="entry name" value="WRKY transcription factor 40"/>
    <property type="match status" value="1"/>
</dbReference>
<evidence type="ECO:0000256" key="6">
    <source>
        <dbReference type="SAM" id="MobiDB-lite"/>
    </source>
</evidence>
<sequence length="358" mass="40452">MRVSPIHSTKSRPHSLRKLANYLLSNFNFSWYRERERERERASSRKRFINNSTMESSWVNTSLDLNINPFKHVNESPQVQKIQKLERDSTRVEQKVQVKNEDGVGVLVEELTRISGENKKLTEMLSAVCENYIVLEKQLADLMSKNSEKELSTPILSRKRKDGSEDYSNVINGIGGGNAESSSLDEESSKRPKENLKSKISTAYFRTSEFDPSLVVKDGYQWRKYGQKVTRDNPSPRAYFKCSFSPSCPVKKKVQKSAENPTILVATYEGEHNHASHSQQEPLPGSIHGSGFGQVFSTPTPIRSSDTATMAARDMEVPAIQKILVQKMATSLTRDPNFTAALAAAISGRFNQTRIEKW</sequence>
<evidence type="ECO:0000259" key="7">
    <source>
        <dbReference type="PROSITE" id="PS50811"/>
    </source>
</evidence>
<dbReference type="EMBL" id="CAADRP010000413">
    <property type="protein sequence ID" value="VFU27982.1"/>
    <property type="molecule type" value="Genomic_DNA"/>
</dbReference>
<proteinExistence type="predicted"/>
<feature type="domain" description="WRKY" evidence="7">
    <location>
        <begin position="211"/>
        <end position="277"/>
    </location>
</feature>
<dbReference type="PANTHER" id="PTHR31429:SF76">
    <property type="entry name" value="WRKY FAMILY TRANSCRIPTION FACTOR-RELATED"/>
    <property type="match status" value="1"/>
</dbReference>
<feature type="region of interest" description="Disordered" evidence="6">
    <location>
        <begin position="171"/>
        <end position="196"/>
    </location>
</feature>
<dbReference type="GO" id="GO:0042742">
    <property type="term" value="P:defense response to bacterium"/>
    <property type="evidence" value="ECO:0007669"/>
    <property type="project" value="UniProtKB-ARBA"/>
</dbReference>
<feature type="region of interest" description="Disordered" evidence="6">
    <location>
        <begin position="272"/>
        <end position="296"/>
    </location>
</feature>
<dbReference type="PROSITE" id="PS50811">
    <property type="entry name" value="WRKY"/>
    <property type="match status" value="1"/>
</dbReference>
<dbReference type="Pfam" id="PF03106">
    <property type="entry name" value="WRKY"/>
    <property type="match status" value="1"/>
</dbReference>
<dbReference type="AlphaFoldDB" id="A0A6N2KIZ3"/>
<dbReference type="SUPFAM" id="SSF118290">
    <property type="entry name" value="WRKY DNA-binding domain"/>
    <property type="match status" value="1"/>
</dbReference>
<reference evidence="8" key="1">
    <citation type="submission" date="2019-03" db="EMBL/GenBank/DDBJ databases">
        <authorList>
            <person name="Mank J."/>
            <person name="Almeida P."/>
        </authorList>
    </citation>
    <scope>NUCLEOTIDE SEQUENCE</scope>
    <source>
        <strain evidence="8">78183</strain>
    </source>
</reference>
<name>A0A6N2KIZ3_SALVM</name>
<keyword evidence="5" id="KW-0539">Nucleus</keyword>
<dbReference type="GO" id="GO:0050832">
    <property type="term" value="P:defense response to fungus"/>
    <property type="evidence" value="ECO:0007669"/>
    <property type="project" value="UniProtKB-ARBA"/>
</dbReference>
<dbReference type="InterPro" id="IPR003657">
    <property type="entry name" value="WRKY_dom"/>
</dbReference>
<keyword evidence="4" id="KW-0804">Transcription</keyword>
<organism evidence="8">
    <name type="scientific">Salix viminalis</name>
    <name type="common">Common osier</name>
    <name type="synonym">Basket willow</name>
    <dbReference type="NCBI Taxonomy" id="40686"/>
    <lineage>
        <taxon>Eukaryota</taxon>
        <taxon>Viridiplantae</taxon>
        <taxon>Streptophyta</taxon>
        <taxon>Embryophyta</taxon>
        <taxon>Tracheophyta</taxon>
        <taxon>Spermatophyta</taxon>
        <taxon>Magnoliopsida</taxon>
        <taxon>eudicotyledons</taxon>
        <taxon>Gunneridae</taxon>
        <taxon>Pentapetalae</taxon>
        <taxon>rosids</taxon>
        <taxon>fabids</taxon>
        <taxon>Malpighiales</taxon>
        <taxon>Salicaceae</taxon>
        <taxon>Saliceae</taxon>
        <taxon>Salix</taxon>
    </lineage>
</organism>
<gene>
    <name evidence="8" type="ORF">SVIM_LOCUS88715</name>
</gene>
<protein>
    <recommendedName>
        <fullName evidence="7">WRKY domain-containing protein</fullName>
    </recommendedName>
</protein>